<dbReference type="CDD" id="cd07762">
    <property type="entry name" value="CYTH-like_Pase_1"/>
    <property type="match status" value="1"/>
</dbReference>
<dbReference type="SMART" id="SM01118">
    <property type="entry name" value="CYTH"/>
    <property type="match status" value="1"/>
</dbReference>
<dbReference type="InterPro" id="IPR009195">
    <property type="entry name" value="Uncharacterised_YjbK"/>
</dbReference>
<evidence type="ECO:0000259" key="1">
    <source>
        <dbReference type="PROSITE" id="PS51707"/>
    </source>
</evidence>
<protein>
    <submittedName>
        <fullName evidence="2">Uncharacterized protein YjbK</fullName>
    </submittedName>
</protein>
<dbReference type="Pfam" id="PF01928">
    <property type="entry name" value="CYTH"/>
    <property type="match status" value="1"/>
</dbReference>
<dbReference type="PIRSF" id="PIRSF012526">
    <property type="entry name" value="CYTH_UCP012526"/>
    <property type="match status" value="1"/>
</dbReference>
<dbReference type="InterPro" id="IPR023577">
    <property type="entry name" value="CYTH_domain"/>
</dbReference>
<feature type="domain" description="CYTH" evidence="1">
    <location>
        <begin position="1"/>
        <end position="187"/>
    </location>
</feature>
<evidence type="ECO:0000313" key="3">
    <source>
        <dbReference type="Proteomes" id="UP000199163"/>
    </source>
</evidence>
<accession>A0A1G8EQ79</accession>
<name>A0A1G8EQ79_9BACI</name>
<gene>
    <name evidence="2" type="ORF">SAMN05192534_11018</name>
</gene>
<dbReference type="Gene3D" id="2.40.320.10">
    <property type="entry name" value="Hypothetical Protein Pfu-838710-001"/>
    <property type="match status" value="1"/>
</dbReference>
<proteinExistence type="predicted"/>
<dbReference type="STRING" id="568899.SAMN05192534_11018"/>
<dbReference type="SUPFAM" id="SSF55154">
    <property type="entry name" value="CYTH-like phosphatases"/>
    <property type="match status" value="1"/>
</dbReference>
<organism evidence="2 3">
    <name type="scientific">Alteribacillus persepolensis</name>
    <dbReference type="NCBI Taxonomy" id="568899"/>
    <lineage>
        <taxon>Bacteria</taxon>
        <taxon>Bacillati</taxon>
        <taxon>Bacillota</taxon>
        <taxon>Bacilli</taxon>
        <taxon>Bacillales</taxon>
        <taxon>Bacillaceae</taxon>
        <taxon>Alteribacillus</taxon>
    </lineage>
</organism>
<evidence type="ECO:0000313" key="2">
    <source>
        <dbReference type="EMBL" id="SDH71997.1"/>
    </source>
</evidence>
<keyword evidence="3" id="KW-1185">Reference proteome</keyword>
<dbReference type="PROSITE" id="PS51707">
    <property type="entry name" value="CYTH"/>
    <property type="match status" value="1"/>
</dbReference>
<dbReference type="Proteomes" id="UP000199163">
    <property type="component" value="Unassembled WGS sequence"/>
</dbReference>
<dbReference type="AlphaFoldDB" id="A0A1G8EQ79"/>
<reference evidence="2 3" key="1">
    <citation type="submission" date="2016-10" db="EMBL/GenBank/DDBJ databases">
        <authorList>
            <person name="de Groot N.N."/>
        </authorList>
    </citation>
    <scope>NUCLEOTIDE SEQUENCE [LARGE SCALE GENOMIC DNA]</scope>
    <source>
        <strain evidence="2 3">DSM 21632</strain>
    </source>
</reference>
<dbReference type="EMBL" id="FNDK01000010">
    <property type="protein sequence ID" value="SDH71997.1"/>
    <property type="molecule type" value="Genomic_DNA"/>
</dbReference>
<dbReference type="InterPro" id="IPR033469">
    <property type="entry name" value="CYTH-like_dom_sf"/>
</dbReference>
<sequence length="192" mass="22299">MEKKNLLTKTEFDALCDAFHIKENDFFWQANTYFDTKDFALKQKGAALRIREKNGQYELTLKQPASKGLLETNQALSKETAESALTASRFPDGEVKTQLKTSLHLSIEEVTPLGTLKTKRTQHPYRQGLLFLDHSTYLDVEDYEVEMEGPSLEQVNNWLEELLSQFHIPTRTTPNKIKRFFTRQEEIQAKRN</sequence>